<dbReference type="Proteomes" id="UP000703674">
    <property type="component" value="Unassembled WGS sequence"/>
</dbReference>
<reference evidence="2 3" key="1">
    <citation type="submission" date="2020-03" db="EMBL/GenBank/DDBJ databases">
        <title>Salinimicrobium sp. nov, isolated from SCS.</title>
        <authorList>
            <person name="Cao W.R."/>
        </authorList>
    </citation>
    <scope>NUCLEOTIDE SEQUENCE [LARGE SCALE GENOMIC DNA]</scope>
    <source>
        <strain evidence="3">J15B91</strain>
    </source>
</reference>
<dbReference type="Gene3D" id="3.40.250.10">
    <property type="entry name" value="Rhodanese-like domain"/>
    <property type="match status" value="1"/>
</dbReference>
<dbReference type="PROSITE" id="PS50206">
    <property type="entry name" value="RHODANESE_3"/>
    <property type="match status" value="1"/>
</dbReference>
<dbReference type="CDD" id="cd00158">
    <property type="entry name" value="RHOD"/>
    <property type="match status" value="1"/>
</dbReference>
<evidence type="ECO:0000259" key="1">
    <source>
        <dbReference type="PROSITE" id="PS50206"/>
    </source>
</evidence>
<dbReference type="RefSeq" id="WP_168137717.1">
    <property type="nucleotide sequence ID" value="NZ_JAAVJR010000003.1"/>
</dbReference>
<dbReference type="SUPFAM" id="SSF52821">
    <property type="entry name" value="Rhodanese/Cell cycle control phosphatase"/>
    <property type="match status" value="1"/>
</dbReference>
<evidence type="ECO:0000313" key="3">
    <source>
        <dbReference type="Proteomes" id="UP000703674"/>
    </source>
</evidence>
<feature type="domain" description="Rhodanese" evidence="1">
    <location>
        <begin position="21"/>
        <end position="105"/>
    </location>
</feature>
<organism evidence="2 3">
    <name type="scientific">Salinimicrobium oceani</name>
    <dbReference type="NCBI Taxonomy" id="2722702"/>
    <lineage>
        <taxon>Bacteria</taxon>
        <taxon>Pseudomonadati</taxon>
        <taxon>Bacteroidota</taxon>
        <taxon>Flavobacteriia</taxon>
        <taxon>Flavobacteriales</taxon>
        <taxon>Flavobacteriaceae</taxon>
        <taxon>Salinimicrobium</taxon>
    </lineage>
</organism>
<dbReference type="InterPro" id="IPR050229">
    <property type="entry name" value="GlpE_sulfurtransferase"/>
</dbReference>
<dbReference type="Pfam" id="PF00581">
    <property type="entry name" value="Rhodanese"/>
    <property type="match status" value="1"/>
</dbReference>
<accession>A0ABX1CWC7</accession>
<evidence type="ECO:0000313" key="2">
    <source>
        <dbReference type="EMBL" id="NJW52600.1"/>
    </source>
</evidence>
<keyword evidence="3" id="KW-1185">Reference proteome</keyword>
<dbReference type="PANTHER" id="PTHR43031:SF1">
    <property type="entry name" value="PYRIDINE NUCLEOTIDE-DISULPHIDE OXIDOREDUCTASE"/>
    <property type="match status" value="1"/>
</dbReference>
<comment type="caution">
    <text evidence="2">The sequence shown here is derived from an EMBL/GenBank/DDBJ whole genome shotgun (WGS) entry which is preliminary data.</text>
</comment>
<name>A0ABX1CWC7_9FLAO</name>
<dbReference type="EMBL" id="JAAVJR010000003">
    <property type="protein sequence ID" value="NJW52600.1"/>
    <property type="molecule type" value="Genomic_DNA"/>
</dbReference>
<dbReference type="InterPro" id="IPR036873">
    <property type="entry name" value="Rhodanese-like_dom_sf"/>
</dbReference>
<dbReference type="SMART" id="SM00450">
    <property type="entry name" value="RHOD"/>
    <property type="match status" value="1"/>
</dbReference>
<proteinExistence type="predicted"/>
<dbReference type="InterPro" id="IPR001763">
    <property type="entry name" value="Rhodanese-like_dom"/>
</dbReference>
<protein>
    <submittedName>
        <fullName evidence="2">Rhodanese-like domain-containing protein</fullName>
    </submittedName>
</protein>
<gene>
    <name evidence="2" type="ORF">HC175_06675</name>
</gene>
<sequence>MLNTLINILGIGSKPNFSELLKEGAMIIDVRTKREFETGHIPGSRNIPLDTLPVHLKKLGDKQAAIITCCASGMRSASARNLLKSAGFERVYNGGGWKNLNNKLK</sequence>
<dbReference type="PANTHER" id="PTHR43031">
    <property type="entry name" value="FAD-DEPENDENT OXIDOREDUCTASE"/>
    <property type="match status" value="1"/>
</dbReference>